<feature type="transmembrane region" description="Helical" evidence="1">
    <location>
        <begin position="140"/>
        <end position="157"/>
    </location>
</feature>
<protein>
    <recommendedName>
        <fullName evidence="4">DUF2029 domain-containing protein</fullName>
    </recommendedName>
</protein>
<feature type="transmembrane region" description="Helical" evidence="1">
    <location>
        <begin position="305"/>
        <end position="324"/>
    </location>
</feature>
<evidence type="ECO:0000256" key="1">
    <source>
        <dbReference type="SAM" id="Phobius"/>
    </source>
</evidence>
<reference evidence="2 3" key="1">
    <citation type="submission" date="2019-07" db="EMBL/GenBank/DDBJ databases">
        <title>Hymenobacter sp. straun FUR1 Genome sequencing and assembly.</title>
        <authorList>
            <person name="Chhetri G."/>
        </authorList>
    </citation>
    <scope>NUCLEOTIDE SEQUENCE [LARGE SCALE GENOMIC DNA]</scope>
    <source>
        <strain evidence="2 3">Fur1</strain>
    </source>
</reference>
<dbReference type="AlphaFoldDB" id="A0A558BVW8"/>
<keyword evidence="1" id="KW-1133">Transmembrane helix</keyword>
<evidence type="ECO:0000313" key="3">
    <source>
        <dbReference type="Proteomes" id="UP000317624"/>
    </source>
</evidence>
<dbReference type="RefSeq" id="WP_144848987.1">
    <property type="nucleotide sequence ID" value="NZ_VMRJ01000003.1"/>
</dbReference>
<dbReference type="EMBL" id="VMRJ01000003">
    <property type="protein sequence ID" value="TVT40670.1"/>
    <property type="molecule type" value="Genomic_DNA"/>
</dbReference>
<feature type="transmembrane region" description="Helical" evidence="1">
    <location>
        <begin position="272"/>
        <end position="293"/>
    </location>
</feature>
<feature type="transmembrane region" description="Helical" evidence="1">
    <location>
        <begin position="87"/>
        <end position="107"/>
    </location>
</feature>
<dbReference type="Proteomes" id="UP000317624">
    <property type="component" value="Unassembled WGS sequence"/>
</dbReference>
<keyword evidence="3" id="KW-1185">Reference proteome</keyword>
<evidence type="ECO:0000313" key="2">
    <source>
        <dbReference type="EMBL" id="TVT40670.1"/>
    </source>
</evidence>
<feature type="transmembrane region" description="Helical" evidence="1">
    <location>
        <begin position="336"/>
        <end position="362"/>
    </location>
</feature>
<name>A0A558BVW8_9BACT</name>
<evidence type="ECO:0008006" key="4">
    <source>
        <dbReference type="Google" id="ProtNLM"/>
    </source>
</evidence>
<keyword evidence="1" id="KW-0812">Transmembrane</keyword>
<gene>
    <name evidence="2" type="ORF">FNT36_14485</name>
</gene>
<comment type="caution">
    <text evidence="2">The sequence shown here is derived from an EMBL/GenBank/DDBJ whole genome shotgun (WGS) entry which is preliminary data.</text>
</comment>
<feature type="transmembrane region" description="Helical" evidence="1">
    <location>
        <begin position="119"/>
        <end position="134"/>
    </location>
</feature>
<organism evidence="2 3">
    <name type="scientific">Hymenobacter setariae</name>
    <dbReference type="NCBI Taxonomy" id="2594794"/>
    <lineage>
        <taxon>Bacteria</taxon>
        <taxon>Pseudomonadati</taxon>
        <taxon>Bacteroidota</taxon>
        <taxon>Cytophagia</taxon>
        <taxon>Cytophagales</taxon>
        <taxon>Hymenobacteraceae</taxon>
        <taxon>Hymenobacter</taxon>
    </lineage>
</organism>
<sequence>MVSAEASYLDRVHWLLYVLLYVLLLSLTPNAGFTTDVICWMGWATQIGVHGLTTAYELDSNNYNPLYQYVLYIYAKLAGSPAHIATYIHWLKAFTLLFDFGGAILVVRYFGYGDANQRFILSLLFLLNIGYLYDTVVWEQVDAILSTLLFVALLQALRQRSVSSALFYLLAVNMKSQGIMLLPPMLLLWAPQWWRAPRQLAQSVVLGVAIQLLILAPFIWSGTVVRIAHIVYDAASYFPYASLNCYNGWAWVIRAFNEPDSLLFWGVTYKRWGLLSFLLASAVVLLPLGLATIQKMRTRQLFELADYELVLLSLGLVPLACCFFNTQMHERYWHPALLLLGAHAVLTRRYALFGLFSLAYFLNLEGSMNYLLPSYFPIEWLDEIVKMRMANYPLPNALVHTSLLFEPKLVAAFFAAVLLQGTWQLYRLARPWTAWRQLRQPLRPVPSVPA</sequence>
<dbReference type="OrthoDB" id="9776737at2"/>
<accession>A0A558BVW8</accession>
<feature type="transmembrane region" description="Helical" evidence="1">
    <location>
        <begin position="200"/>
        <end position="220"/>
    </location>
</feature>
<feature type="transmembrane region" description="Helical" evidence="1">
    <location>
        <begin position="12"/>
        <end position="33"/>
    </location>
</feature>
<proteinExistence type="predicted"/>
<keyword evidence="1" id="KW-0472">Membrane</keyword>